<name>A0ABW6BZJ3_9BACT</name>
<reference evidence="2" key="1">
    <citation type="journal article" date="2019" name="Int. J. Syst. Evol. Microbiol.">
        <title>The Global Catalogue of Microorganisms (GCM) 10K type strain sequencing project: providing services to taxonomists for standard genome sequencing and annotation.</title>
        <authorList>
            <consortium name="The Broad Institute Genomics Platform"/>
            <consortium name="The Broad Institute Genome Sequencing Center for Infectious Disease"/>
            <person name="Wu L."/>
            <person name="Ma J."/>
        </authorList>
    </citation>
    <scope>NUCLEOTIDE SEQUENCE [LARGE SCALE GENOMIC DNA]</scope>
    <source>
        <strain evidence="2">KCTC 23984</strain>
    </source>
</reference>
<gene>
    <name evidence="1" type="ORF">ACFS7Z_22955</name>
</gene>
<keyword evidence="2" id="KW-1185">Reference proteome</keyword>
<dbReference type="EC" id="1.-.-.-" evidence="1"/>
<accession>A0ABW6BZJ3</accession>
<evidence type="ECO:0000313" key="2">
    <source>
        <dbReference type="Proteomes" id="UP001597641"/>
    </source>
</evidence>
<evidence type="ECO:0000313" key="1">
    <source>
        <dbReference type="EMBL" id="MFD3003240.1"/>
    </source>
</evidence>
<organism evidence="1 2">
    <name type="scientific">Pontibacter toksunensis</name>
    <dbReference type="NCBI Taxonomy" id="1332631"/>
    <lineage>
        <taxon>Bacteria</taxon>
        <taxon>Pseudomonadati</taxon>
        <taxon>Bacteroidota</taxon>
        <taxon>Cytophagia</taxon>
        <taxon>Cytophagales</taxon>
        <taxon>Hymenobacteraceae</taxon>
        <taxon>Pontibacter</taxon>
    </lineage>
</organism>
<dbReference type="GO" id="GO:0016491">
    <property type="term" value="F:oxidoreductase activity"/>
    <property type="evidence" value="ECO:0007669"/>
    <property type="project" value="UniProtKB-KW"/>
</dbReference>
<dbReference type="Pfam" id="PF13618">
    <property type="entry name" value="Gluconate_2-dh3"/>
    <property type="match status" value="1"/>
</dbReference>
<protein>
    <submittedName>
        <fullName evidence="1">Gluconate 2-dehydrogenase subunit 3 family protein</fullName>
        <ecNumber evidence="1">1.-.-.-</ecNumber>
    </submittedName>
</protein>
<dbReference type="Proteomes" id="UP001597641">
    <property type="component" value="Unassembled WGS sequence"/>
</dbReference>
<sequence length="224" mass="25304">MDRRESLKAIVVGTVSSALLLESCDTKKEEHVAQVLEAPESSPGDGRMPEEIERLKLITSKNFFTEQEMATIAVLSDIIIPADDVSGSATDAGVPDFIEFIVKDKPEFQTPMRNGLKWLDIESLNRFEKPFRELQERQQLNIVDAIAYPERAAPEMKKGVAFFSLMRNLTATGFFTSEMGVKDIGYMGNRPNQWNGVPAEVLREHNLAYTEKELRECVTFERDV</sequence>
<keyword evidence="1" id="KW-0560">Oxidoreductase</keyword>
<comment type="caution">
    <text evidence="1">The sequence shown here is derived from an EMBL/GenBank/DDBJ whole genome shotgun (WGS) entry which is preliminary data.</text>
</comment>
<proteinExistence type="predicted"/>
<dbReference type="EMBL" id="JBHUOX010000026">
    <property type="protein sequence ID" value="MFD3003240.1"/>
    <property type="molecule type" value="Genomic_DNA"/>
</dbReference>
<dbReference type="InterPro" id="IPR027056">
    <property type="entry name" value="Gluconate_2DH_su3"/>
</dbReference>
<dbReference type="RefSeq" id="WP_377490234.1">
    <property type="nucleotide sequence ID" value="NZ_JBHUOX010000026.1"/>
</dbReference>